<dbReference type="PROSITE" id="PS50110">
    <property type="entry name" value="RESPONSE_REGULATORY"/>
    <property type="match status" value="1"/>
</dbReference>
<dbReference type="Gene3D" id="3.40.50.2300">
    <property type="match status" value="1"/>
</dbReference>
<keyword evidence="5" id="KW-0804">Transcription</keyword>
<dbReference type="PRINTS" id="PR01590">
    <property type="entry name" value="HTHFIS"/>
</dbReference>
<organism evidence="9 10">
    <name type="scientific">Vibrio albus</name>
    <dbReference type="NCBI Taxonomy" id="2200953"/>
    <lineage>
        <taxon>Bacteria</taxon>
        <taxon>Pseudomonadati</taxon>
        <taxon>Pseudomonadota</taxon>
        <taxon>Gammaproteobacteria</taxon>
        <taxon>Vibrionales</taxon>
        <taxon>Vibrionaceae</taxon>
        <taxon>Vibrio</taxon>
    </lineage>
</organism>
<keyword evidence="1" id="KW-0547">Nucleotide-binding</keyword>
<dbReference type="Gene3D" id="1.10.8.60">
    <property type="match status" value="1"/>
</dbReference>
<name>A0A2U3BBG1_9VIBR</name>
<dbReference type="Gene3D" id="1.10.10.60">
    <property type="entry name" value="Homeodomain-like"/>
    <property type="match status" value="1"/>
</dbReference>
<dbReference type="GO" id="GO:0043565">
    <property type="term" value="F:sequence-specific DNA binding"/>
    <property type="evidence" value="ECO:0007669"/>
    <property type="project" value="InterPro"/>
</dbReference>
<dbReference type="InterPro" id="IPR027417">
    <property type="entry name" value="P-loop_NTPase"/>
</dbReference>
<feature type="domain" description="Response regulatory" evidence="8">
    <location>
        <begin position="16"/>
        <end position="130"/>
    </location>
</feature>
<dbReference type="GO" id="GO:0005524">
    <property type="term" value="F:ATP binding"/>
    <property type="evidence" value="ECO:0007669"/>
    <property type="project" value="UniProtKB-KW"/>
</dbReference>
<dbReference type="Pfam" id="PF00158">
    <property type="entry name" value="Sigma54_activat"/>
    <property type="match status" value="1"/>
</dbReference>
<dbReference type="GO" id="GO:0000160">
    <property type="term" value="P:phosphorelay signal transduction system"/>
    <property type="evidence" value="ECO:0007669"/>
    <property type="project" value="InterPro"/>
</dbReference>
<dbReference type="InterPro" id="IPR058031">
    <property type="entry name" value="AAA_lid_NorR"/>
</dbReference>
<dbReference type="OrthoDB" id="9804019at2"/>
<protein>
    <submittedName>
        <fullName evidence="9">Sigma-54-dependent Fis family transcriptional regulator</fullName>
    </submittedName>
</protein>
<dbReference type="InterPro" id="IPR003593">
    <property type="entry name" value="AAA+_ATPase"/>
</dbReference>
<dbReference type="Gene3D" id="3.40.50.300">
    <property type="entry name" value="P-loop containing nucleotide triphosphate hydrolases"/>
    <property type="match status" value="1"/>
</dbReference>
<dbReference type="InterPro" id="IPR011006">
    <property type="entry name" value="CheY-like_superfamily"/>
</dbReference>
<dbReference type="SUPFAM" id="SSF52172">
    <property type="entry name" value="CheY-like"/>
    <property type="match status" value="1"/>
</dbReference>
<dbReference type="InterPro" id="IPR002197">
    <property type="entry name" value="HTH_Fis"/>
</dbReference>
<evidence type="ECO:0000313" key="9">
    <source>
        <dbReference type="EMBL" id="PWI34131.1"/>
    </source>
</evidence>
<evidence type="ECO:0000313" key="10">
    <source>
        <dbReference type="Proteomes" id="UP000245362"/>
    </source>
</evidence>
<evidence type="ECO:0000259" key="7">
    <source>
        <dbReference type="PROSITE" id="PS50045"/>
    </source>
</evidence>
<dbReference type="Pfam" id="PF00072">
    <property type="entry name" value="Response_reg"/>
    <property type="match status" value="1"/>
</dbReference>
<evidence type="ECO:0000256" key="6">
    <source>
        <dbReference type="PROSITE-ProRule" id="PRU00169"/>
    </source>
</evidence>
<dbReference type="RefSeq" id="WP_109319383.1">
    <property type="nucleotide sequence ID" value="NZ_QFWT01000003.1"/>
</dbReference>
<dbReference type="GO" id="GO:0006355">
    <property type="term" value="P:regulation of DNA-templated transcription"/>
    <property type="evidence" value="ECO:0007669"/>
    <property type="project" value="InterPro"/>
</dbReference>
<dbReference type="PROSITE" id="PS00675">
    <property type="entry name" value="SIGMA54_INTERACT_1"/>
    <property type="match status" value="1"/>
</dbReference>
<dbReference type="Proteomes" id="UP000245362">
    <property type="component" value="Unassembled WGS sequence"/>
</dbReference>
<dbReference type="InterPro" id="IPR002078">
    <property type="entry name" value="Sigma_54_int"/>
</dbReference>
<dbReference type="InterPro" id="IPR025943">
    <property type="entry name" value="Sigma_54_int_dom_ATP-bd_2"/>
</dbReference>
<dbReference type="InterPro" id="IPR025662">
    <property type="entry name" value="Sigma_54_int_dom_ATP-bd_1"/>
</dbReference>
<dbReference type="InterPro" id="IPR009057">
    <property type="entry name" value="Homeodomain-like_sf"/>
</dbReference>
<evidence type="ECO:0000256" key="4">
    <source>
        <dbReference type="ARBA" id="ARBA00023125"/>
    </source>
</evidence>
<evidence type="ECO:0000256" key="2">
    <source>
        <dbReference type="ARBA" id="ARBA00022840"/>
    </source>
</evidence>
<dbReference type="InterPro" id="IPR001789">
    <property type="entry name" value="Sig_transdc_resp-reg_receiver"/>
</dbReference>
<dbReference type="EMBL" id="QFWT01000003">
    <property type="protein sequence ID" value="PWI34131.1"/>
    <property type="molecule type" value="Genomic_DNA"/>
</dbReference>
<gene>
    <name evidence="9" type="ORF">DI392_08055</name>
</gene>
<keyword evidence="2" id="KW-0067">ATP-binding</keyword>
<dbReference type="PANTHER" id="PTHR32071">
    <property type="entry name" value="TRANSCRIPTIONAL REGULATORY PROTEIN"/>
    <property type="match status" value="1"/>
</dbReference>
<accession>A0A2U3BBG1</accession>
<dbReference type="Pfam" id="PF02954">
    <property type="entry name" value="HTH_8"/>
    <property type="match status" value="1"/>
</dbReference>
<dbReference type="PROSITE" id="PS00676">
    <property type="entry name" value="SIGMA54_INTERACT_2"/>
    <property type="match status" value="1"/>
</dbReference>
<keyword evidence="6" id="KW-0597">Phosphoprotein</keyword>
<dbReference type="InterPro" id="IPR025944">
    <property type="entry name" value="Sigma_54_int_dom_CS"/>
</dbReference>
<evidence type="ECO:0000256" key="3">
    <source>
        <dbReference type="ARBA" id="ARBA00023015"/>
    </source>
</evidence>
<dbReference type="PANTHER" id="PTHR32071:SF91">
    <property type="entry name" value="TUNGSTATE-RESPONSIVE TWO COMPONENT SIGMA54-DEPENDENT SIGNAL TRANSDUCTION SYSTEM RESPONSE REGULATOR FIS FAMILY"/>
    <property type="match status" value="1"/>
</dbReference>
<dbReference type="Pfam" id="PF25601">
    <property type="entry name" value="AAA_lid_14"/>
    <property type="match status" value="1"/>
</dbReference>
<dbReference type="SMART" id="SM00382">
    <property type="entry name" value="AAA"/>
    <property type="match status" value="1"/>
</dbReference>
<feature type="modified residue" description="4-aspartylphosphate" evidence="6">
    <location>
        <position position="65"/>
    </location>
</feature>
<feature type="domain" description="Sigma-54 factor interaction" evidence="7">
    <location>
        <begin position="154"/>
        <end position="375"/>
    </location>
</feature>
<dbReference type="PROSITE" id="PS00688">
    <property type="entry name" value="SIGMA54_INTERACT_3"/>
    <property type="match status" value="1"/>
</dbReference>
<keyword evidence="4" id="KW-0238">DNA-binding</keyword>
<evidence type="ECO:0000259" key="8">
    <source>
        <dbReference type="PROSITE" id="PS50110"/>
    </source>
</evidence>
<evidence type="ECO:0000256" key="5">
    <source>
        <dbReference type="ARBA" id="ARBA00023163"/>
    </source>
</evidence>
<reference evidence="9 10" key="1">
    <citation type="submission" date="2018-05" db="EMBL/GenBank/DDBJ databases">
        <title>Vibrio limimaris sp. nov., isolated from marine sediment.</title>
        <authorList>
            <person name="Li C.-M."/>
        </authorList>
    </citation>
    <scope>NUCLEOTIDE SEQUENCE [LARGE SCALE GENOMIC DNA]</scope>
    <source>
        <strain evidence="9 10">E4404</strain>
    </source>
</reference>
<keyword evidence="10" id="KW-1185">Reference proteome</keyword>
<dbReference type="PROSITE" id="PS50045">
    <property type="entry name" value="SIGMA54_INTERACT_4"/>
    <property type="match status" value="1"/>
</dbReference>
<dbReference type="InterPro" id="IPR000641">
    <property type="entry name" value="CbxX/CfxQ"/>
</dbReference>
<proteinExistence type="predicted"/>
<comment type="caution">
    <text evidence="9">The sequence shown here is derived from an EMBL/GenBank/DDBJ whole genome shotgun (WGS) entry which is preliminary data.</text>
</comment>
<evidence type="ECO:0000256" key="1">
    <source>
        <dbReference type="ARBA" id="ARBA00022741"/>
    </source>
</evidence>
<sequence>MNYFSGKQTNRYQSASILIVDDEVGMQKVLFKALSKTFPKVDCAGNIEEAEKLRTQNHYDLVILDINLPGRSGIEWTEVFDHNEHVTDVIFMTGYADLDMAIKALKLGAADFILKPFNLEQMLKAVQQCLDKRIDQRLRYALQRDVERHVETNIIGGSEKTRQIVQTIRQFAPSKASVLIQGESGTGKELIARGLHEASGRTGPFVPVNCASISEHLLESELFGDMSTQREGMFQVAAGGTLFLDEISEMPLSVQSALLRVLEERKIRPLGSDKQISVDIRIVASTNKNLKQEINDGHFREDLFYRLNVLDIQIPPLRERKTDLIDLVPHFSKKLAKELNRPELTWSEEDVFAMHQYEWPGNVRELKNLLERCILIGKPVAQYWRELNFEHSPSDSRISVTLSHGDITTAITDFNNNHMGYPTEWTLKDVEKAHIKQVVKYFDGNKSAAAKELGVSRKTLDRKYKEWESQDLT</sequence>
<keyword evidence="3" id="KW-0805">Transcription regulation</keyword>
<dbReference type="PRINTS" id="PR00819">
    <property type="entry name" value="CBXCFQXSUPER"/>
</dbReference>
<dbReference type="SUPFAM" id="SSF52540">
    <property type="entry name" value="P-loop containing nucleoside triphosphate hydrolases"/>
    <property type="match status" value="1"/>
</dbReference>
<dbReference type="FunFam" id="3.40.50.300:FF:000006">
    <property type="entry name" value="DNA-binding transcriptional regulator NtrC"/>
    <property type="match status" value="1"/>
</dbReference>
<dbReference type="CDD" id="cd00156">
    <property type="entry name" value="REC"/>
    <property type="match status" value="1"/>
</dbReference>
<dbReference type="SUPFAM" id="SSF46689">
    <property type="entry name" value="Homeodomain-like"/>
    <property type="match status" value="1"/>
</dbReference>
<dbReference type="CDD" id="cd00009">
    <property type="entry name" value="AAA"/>
    <property type="match status" value="1"/>
</dbReference>
<dbReference type="AlphaFoldDB" id="A0A2U3BBG1"/>
<dbReference type="SMART" id="SM00448">
    <property type="entry name" value="REC"/>
    <property type="match status" value="1"/>
</dbReference>